<gene>
    <name evidence="1" type="ORF">HMPREF9088_0716</name>
</gene>
<name>E6LEC6_ENTI1</name>
<reference evidence="1 2" key="1">
    <citation type="submission" date="2010-12" db="EMBL/GenBank/DDBJ databases">
        <authorList>
            <person name="Muzny D."/>
            <person name="Qin X."/>
            <person name="Deng J."/>
            <person name="Jiang H."/>
            <person name="Liu Y."/>
            <person name="Qu J."/>
            <person name="Song X.-Z."/>
            <person name="Zhang L."/>
            <person name="Thornton R."/>
            <person name="Coyle M."/>
            <person name="Francisco L."/>
            <person name="Jackson L."/>
            <person name="Javaid M."/>
            <person name="Korchina V."/>
            <person name="Kovar C."/>
            <person name="Mata R."/>
            <person name="Mathew T."/>
            <person name="Ngo R."/>
            <person name="Nguyen L."/>
            <person name="Nguyen N."/>
            <person name="Okwuonu G."/>
            <person name="Ongeri F."/>
            <person name="Pham C."/>
            <person name="Simmons D."/>
            <person name="Wilczek-Boney K."/>
            <person name="Hale W."/>
            <person name="Jakkamsetti A."/>
            <person name="Pham P."/>
            <person name="Ruth R."/>
            <person name="San Lucas F."/>
            <person name="Warren J."/>
            <person name="Zhang J."/>
            <person name="Zhao Z."/>
            <person name="Zhou C."/>
            <person name="Zhu D."/>
            <person name="Lee S."/>
            <person name="Bess C."/>
            <person name="Blankenburg K."/>
            <person name="Forbes L."/>
            <person name="Fu Q."/>
            <person name="Gubbala S."/>
            <person name="Hirani K."/>
            <person name="Jayaseelan J.C."/>
            <person name="Lara F."/>
            <person name="Munidasa M."/>
            <person name="Palculict T."/>
            <person name="Patil S."/>
            <person name="Pu L.-L."/>
            <person name="Saada N."/>
            <person name="Tang L."/>
            <person name="Weissenberger G."/>
            <person name="Zhu Y."/>
            <person name="Hemphill L."/>
            <person name="Shang Y."/>
            <person name="Youmans B."/>
            <person name="Ayvaz T."/>
            <person name="Ross M."/>
            <person name="Santibanez J."/>
            <person name="Aqrawi P."/>
            <person name="Gross S."/>
            <person name="Joshi V."/>
            <person name="Fowler G."/>
            <person name="Nazareth L."/>
            <person name="Reid J."/>
            <person name="Worley K."/>
            <person name="Petrosino J."/>
            <person name="Highlander S."/>
            <person name="Gibbs R."/>
        </authorList>
    </citation>
    <scope>NUCLEOTIDE SEQUENCE [LARGE SCALE GENOMIC DNA]</scope>
    <source>
        <strain evidence="2">DSM 15952 / CCUG 50447 / LMG 22039 / TP 1.5</strain>
    </source>
</reference>
<dbReference type="Gene3D" id="2.60.320.10">
    <property type="entry name" value="N-utilization substance G protein NusG, insert domain"/>
    <property type="match status" value="1"/>
</dbReference>
<evidence type="ECO:0000313" key="1">
    <source>
        <dbReference type="EMBL" id="EFU74415.1"/>
    </source>
</evidence>
<dbReference type="AlphaFoldDB" id="E6LEC6"/>
<organism evidence="1 2">
    <name type="scientific">Enterococcus italicus (strain DSM 15952 / CCUG 50447 / LMG 22039 / TP 1.5)</name>
    <dbReference type="NCBI Taxonomy" id="888064"/>
    <lineage>
        <taxon>Bacteria</taxon>
        <taxon>Bacillati</taxon>
        <taxon>Bacillota</taxon>
        <taxon>Bacilli</taxon>
        <taxon>Lactobacillales</taxon>
        <taxon>Enterococcaceae</taxon>
        <taxon>Enterococcus</taxon>
    </lineage>
</organism>
<comment type="caution">
    <text evidence="1">The sequence shown here is derived from an EMBL/GenBank/DDBJ whole genome shotgun (WGS) entry which is preliminary data.</text>
</comment>
<sequence>MIHYYQKQRSPLMSFKQFFRNSRMKPWDGVIILLLILLSFLPLIIFSYQQTPTTDTKKTTAVLRVDGKEIRTFALASDGKTYTYRYEDADGDYNIIEVSGDKIRITDANCGDLICVQRGWISKKGESIVCLPHKLVIEIQTTTGGDDGELIY</sequence>
<accession>E6LEC6</accession>
<dbReference type="EMBL" id="AEPV01000026">
    <property type="protein sequence ID" value="EFU74415.1"/>
    <property type="molecule type" value="Genomic_DNA"/>
</dbReference>
<proteinExistence type="predicted"/>
<dbReference type="Pfam" id="PF07009">
    <property type="entry name" value="NusG_II"/>
    <property type="match status" value="1"/>
</dbReference>
<protein>
    <submittedName>
        <fullName evidence="1">Uncharacterized protein</fullName>
    </submittedName>
</protein>
<dbReference type="STRING" id="888064.HMPREF9088_0716"/>
<dbReference type="HOGENOM" id="CLU_130936_1_1_9"/>
<dbReference type="InterPro" id="IPR038690">
    <property type="entry name" value="NusG_2_sf"/>
</dbReference>
<evidence type="ECO:0000313" key="2">
    <source>
        <dbReference type="Proteomes" id="UP000010296"/>
    </source>
</evidence>
<dbReference type="eggNOG" id="COG5341">
    <property type="taxonomic scope" value="Bacteria"/>
</dbReference>
<dbReference type="Proteomes" id="UP000010296">
    <property type="component" value="Unassembled WGS sequence"/>
</dbReference>
<dbReference type="CDD" id="cd09911">
    <property type="entry name" value="Lin0431_like"/>
    <property type="match status" value="1"/>
</dbReference>
<keyword evidence="2" id="KW-1185">Reference proteome</keyword>